<dbReference type="Pfam" id="PF17262">
    <property type="entry name" value="Cas6b_C"/>
    <property type="match status" value="1"/>
</dbReference>
<protein>
    <submittedName>
        <fullName evidence="4">CRISPR-associated endonuclease Cas6</fullName>
    </submittedName>
</protein>
<accession>A0A0I9S878</accession>
<evidence type="ECO:0000259" key="2">
    <source>
        <dbReference type="Pfam" id="PF17955"/>
    </source>
</evidence>
<feature type="domain" description="Cas6b N-terminal" evidence="2">
    <location>
        <begin position="5"/>
        <end position="101"/>
    </location>
</feature>
<dbReference type="EMBL" id="JAPUAC010000021">
    <property type="protein sequence ID" value="MCZ2656404.1"/>
    <property type="molecule type" value="Genomic_DNA"/>
</dbReference>
<dbReference type="InterPro" id="IPR041528">
    <property type="entry name" value="Cas6b_N"/>
</dbReference>
<evidence type="ECO:0000313" key="4">
    <source>
        <dbReference type="EMBL" id="MCZ2656404.1"/>
    </source>
</evidence>
<gene>
    <name evidence="3" type="ORF">EE52_0214045</name>
    <name evidence="4" type="ORF">O1422_19850</name>
</gene>
<proteinExistence type="predicted"/>
<dbReference type="AlphaFoldDB" id="A0A0I9S878"/>
<sequence>MENTNILIIKFRDYISDDEVYFFRSAIIQKLENKSEVLFHNHLDKDKYRYSYPLIQYKKIKQKAAIVCIDKGTEVIGSFISQCDLDLQLGKRNLNMQIDSLIPYKIQIQQCSELANYHIHKWLPLNSDNYRKYLKMDGLTEKVTFLENILIGNLLSFTKGINVFLDFHIQCKITQINFPQLIINKDVKLMSFNIDFQSNIYIPEYIGIGKSTSIGYGIVTQHH</sequence>
<dbReference type="RefSeq" id="WP_044300839.1">
    <property type="nucleotide sequence ID" value="NZ_CAEUHN010000012.1"/>
</dbReference>
<dbReference type="GO" id="GO:0004519">
    <property type="term" value="F:endonuclease activity"/>
    <property type="evidence" value="ECO:0007669"/>
    <property type="project" value="UniProtKB-KW"/>
</dbReference>
<reference evidence="3" key="2">
    <citation type="submission" date="2014-07" db="EMBL/GenBank/DDBJ databases">
        <title>Genetics and epidemiology of antimicrobial resistance in B. fragilis group.</title>
        <authorList>
            <person name="Sydenham T.V."/>
            <person name="Hasman H."/>
            <person name="Kemp M."/>
            <person name="Justesen U.S."/>
        </authorList>
    </citation>
    <scope>NUCLEOTIDE SEQUENCE [LARGE SCALE GENOMIC DNA]</scope>
    <source>
        <strain evidence="3">DCMOUH0018B</strain>
    </source>
</reference>
<dbReference type="Pfam" id="PF17955">
    <property type="entry name" value="Cas6b_N"/>
    <property type="match status" value="1"/>
</dbReference>
<feature type="domain" description="Cas6b C-terminal" evidence="1">
    <location>
        <begin position="112"/>
        <end position="221"/>
    </location>
</feature>
<organism evidence="3">
    <name type="scientific">Bacteroides fragilis</name>
    <dbReference type="NCBI Taxonomy" id="817"/>
    <lineage>
        <taxon>Bacteria</taxon>
        <taxon>Pseudomonadati</taxon>
        <taxon>Bacteroidota</taxon>
        <taxon>Bacteroidia</taxon>
        <taxon>Bacteroidales</taxon>
        <taxon>Bacteroidaceae</taxon>
        <taxon>Bacteroides</taxon>
    </lineage>
</organism>
<evidence type="ECO:0000313" key="3">
    <source>
        <dbReference type="EMBL" id="KFX74055.1"/>
    </source>
</evidence>
<dbReference type="InterPro" id="IPR020209">
    <property type="entry name" value="Cas6b_C"/>
</dbReference>
<comment type="caution">
    <text evidence="3">The sequence shown here is derived from an EMBL/GenBank/DDBJ whole genome shotgun (WGS) entry which is preliminary data.</text>
</comment>
<keyword evidence="4" id="KW-0378">Hydrolase</keyword>
<reference evidence="4" key="3">
    <citation type="submission" date="2022-12" db="EMBL/GenBank/DDBJ databases">
        <title>Development of a Multilocus Sequence Typing Scheme for Bacteroides fragilis Based on Whole Genome Sequencing Data and Clinical Application.</title>
        <authorList>
            <person name="Nielsen F.D."/>
            <person name="Justesen U.S."/>
        </authorList>
    </citation>
    <scope>NUCLEOTIDE SEQUENCE</scope>
    <source>
        <strain evidence="4">BF_BC_ODE_DK_2015_2</strain>
    </source>
</reference>
<dbReference type="PATRIC" id="fig|817.53.peg.2902"/>
<keyword evidence="4" id="KW-0255">Endonuclease</keyword>
<keyword evidence="4" id="KW-0540">Nuclease</keyword>
<reference evidence="3" key="1">
    <citation type="book" date="2014" name="THE 24TH EUROPEAN CONGRESS OF CLINICAL MICROBIOLOGY AND INFECTIOUS DISEASES" publisher="ECCMID 2014" city="Barcelona, Spain">
        <title>Identification of resistance genes in three multidrug-resistant Bacteroides fragilis isolates by whole genome sequencing.</title>
        <editorList>
            <person name="Unknown"/>
            <person name="A."/>
        </editorList>
        <authorList>
            <person name="Sydenham T.V."/>
            <person name="Hasman H."/>
            <person name="Wang M."/>
            <person name="Soki J."/>
            <person name="Nagy E."/>
            <person name="Justesen U.S."/>
        </authorList>
    </citation>
    <scope>NUCLEOTIDE SEQUENCE</scope>
    <source>
        <strain evidence="3">DCMOUH0018B</strain>
    </source>
</reference>
<dbReference type="EMBL" id="JMZZ02000154">
    <property type="protein sequence ID" value="KFX74055.1"/>
    <property type="molecule type" value="Genomic_DNA"/>
</dbReference>
<evidence type="ECO:0000259" key="1">
    <source>
        <dbReference type="Pfam" id="PF17262"/>
    </source>
</evidence>
<name>A0A0I9S878_BACFG</name>
<dbReference type="Proteomes" id="UP001075704">
    <property type="component" value="Unassembled WGS sequence"/>
</dbReference>